<feature type="domain" description="Helicase C-terminal" evidence="6">
    <location>
        <begin position="512"/>
        <end position="660"/>
    </location>
</feature>
<keyword evidence="4 5" id="KW-0694">RNA-binding</keyword>
<dbReference type="Pfam" id="PF00270">
    <property type="entry name" value="DEAD"/>
    <property type="match status" value="1"/>
</dbReference>
<dbReference type="GO" id="GO:0005524">
    <property type="term" value="F:ATP binding"/>
    <property type="evidence" value="ECO:0007669"/>
    <property type="project" value="UniProtKB-UniRule"/>
</dbReference>
<dbReference type="InterPro" id="IPR027417">
    <property type="entry name" value="P-loop_NTPase"/>
</dbReference>
<dbReference type="PANTHER" id="PTHR24031">
    <property type="entry name" value="RNA HELICASE"/>
    <property type="match status" value="1"/>
</dbReference>
<keyword evidence="1 5" id="KW-0547">Nucleotide-binding</keyword>
<keyword evidence="5" id="KW-0347">Helicase</keyword>
<gene>
    <name evidence="7" type="ORF">TVY486_0402610</name>
</gene>
<organism evidence="7">
    <name type="scientific">Trypanosoma vivax (strain Y486)</name>
    <dbReference type="NCBI Taxonomy" id="1055687"/>
    <lineage>
        <taxon>Eukaryota</taxon>
        <taxon>Discoba</taxon>
        <taxon>Euglenozoa</taxon>
        <taxon>Kinetoplastea</taxon>
        <taxon>Metakinetoplastina</taxon>
        <taxon>Trypanosomatida</taxon>
        <taxon>Trypanosomatidae</taxon>
        <taxon>Trypanosoma</taxon>
        <taxon>Duttonella</taxon>
    </lineage>
</organism>
<evidence type="ECO:0000259" key="6">
    <source>
        <dbReference type="PROSITE" id="PS51194"/>
    </source>
</evidence>
<reference evidence="7" key="1">
    <citation type="journal article" date="2012" name="Proc. Natl. Acad. Sci. U.S.A.">
        <title>Antigenic diversity is generated by distinct evolutionary mechanisms in African trypanosome species.</title>
        <authorList>
            <person name="Jackson A.P."/>
            <person name="Berry A."/>
            <person name="Aslett M."/>
            <person name="Allison H.C."/>
            <person name="Burton P."/>
            <person name="Vavrova-Anderson J."/>
            <person name="Brown R."/>
            <person name="Browne H."/>
            <person name="Corton N."/>
            <person name="Hauser H."/>
            <person name="Gamble J."/>
            <person name="Gilderthorp R."/>
            <person name="Marcello L."/>
            <person name="McQuillan J."/>
            <person name="Otto T.D."/>
            <person name="Quail M.A."/>
            <person name="Sanders M.J."/>
            <person name="van Tonder A."/>
            <person name="Ginger M.L."/>
            <person name="Field M.C."/>
            <person name="Barry J.D."/>
            <person name="Hertz-Fowler C."/>
            <person name="Berriman M."/>
        </authorList>
    </citation>
    <scope>NUCLEOTIDE SEQUENCE</scope>
    <source>
        <strain evidence="7">Y486</strain>
    </source>
</reference>
<name>G0TUG1_TRYVY</name>
<dbReference type="Gene3D" id="3.40.50.300">
    <property type="entry name" value="P-loop containing nucleotide triphosphate hydrolases"/>
    <property type="match status" value="2"/>
</dbReference>
<evidence type="ECO:0000256" key="1">
    <source>
        <dbReference type="ARBA" id="ARBA00022741"/>
    </source>
</evidence>
<keyword evidence="3 5" id="KW-0067">ATP-binding</keyword>
<dbReference type="EMBL" id="HE573020">
    <property type="protein sequence ID" value="CCC47595.1"/>
    <property type="molecule type" value="Genomic_DNA"/>
</dbReference>
<proteinExistence type="inferred from homology"/>
<dbReference type="AlphaFoldDB" id="G0TUG1"/>
<dbReference type="GO" id="GO:0016787">
    <property type="term" value="F:hydrolase activity"/>
    <property type="evidence" value="ECO:0007669"/>
    <property type="project" value="UniProtKB-KW"/>
</dbReference>
<evidence type="ECO:0000256" key="5">
    <source>
        <dbReference type="RuleBase" id="RU365068"/>
    </source>
</evidence>
<comment type="similarity">
    <text evidence="5">Belongs to the DEAD box helicase family.</text>
</comment>
<evidence type="ECO:0000256" key="2">
    <source>
        <dbReference type="ARBA" id="ARBA00022801"/>
    </source>
</evidence>
<dbReference type="SUPFAM" id="SSF52540">
    <property type="entry name" value="P-loop containing nucleoside triphosphate hydrolases"/>
    <property type="match status" value="1"/>
</dbReference>
<comment type="function">
    <text evidence="5">RNA helicase.</text>
</comment>
<dbReference type="GO" id="GO:0003724">
    <property type="term" value="F:RNA helicase activity"/>
    <property type="evidence" value="ECO:0007669"/>
    <property type="project" value="UniProtKB-EC"/>
</dbReference>
<accession>G0TUG1</accession>
<evidence type="ECO:0000256" key="3">
    <source>
        <dbReference type="ARBA" id="ARBA00022840"/>
    </source>
</evidence>
<comment type="domain">
    <text evidence="5">The Q motif is unique to and characteristic of the DEAD box family of RNA helicases and controls ATP binding and hydrolysis.</text>
</comment>
<keyword evidence="2 5" id="KW-0378">Hydrolase</keyword>
<protein>
    <recommendedName>
        <fullName evidence="5">ATP-dependent RNA helicase</fullName>
        <ecNumber evidence="5">3.6.4.13</ecNumber>
    </recommendedName>
</protein>
<dbReference type="VEuPathDB" id="TriTrypDB:TvY486_0402610"/>
<dbReference type="GO" id="GO:0003723">
    <property type="term" value="F:RNA binding"/>
    <property type="evidence" value="ECO:0007669"/>
    <property type="project" value="UniProtKB-UniRule"/>
</dbReference>
<dbReference type="PROSITE" id="PS51194">
    <property type="entry name" value="HELICASE_CTER"/>
    <property type="match status" value="1"/>
</dbReference>
<dbReference type="InterPro" id="IPR011545">
    <property type="entry name" value="DEAD/DEAH_box_helicase_dom"/>
</dbReference>
<evidence type="ECO:0000313" key="7">
    <source>
        <dbReference type="EMBL" id="CCC47595.1"/>
    </source>
</evidence>
<dbReference type="InterPro" id="IPR001650">
    <property type="entry name" value="Helicase_C-like"/>
</dbReference>
<dbReference type="EC" id="3.6.4.13" evidence="5"/>
<sequence>MKKCVVRLDDMVWSYTWHSSNAATSQCENGHHTPDPLRTPIRGIVQSAGGTGLRSPLHQYEDFKLIRKLRRNSGGNYYRFQQKLWPSFEALEKDLTERLYSSTERTPIALLPRPKSSASPARVCVLEGRGSTALLDSVQSSVQNNTTYSDTDEYSSQISTQGESAGTVEETPADMAHENQAINSKILTEDDLGGTVLESARERARSIILEDLCVNELVPSPAPLAVTATVTMKHTVPSACDASGVAWEGLGLCPVLSRQVVMCYGAKPTRLQTRLIPALLHEDHNDVVFNGVTGSGKTSALLLALLQAVRNESAGLNVFVASNAMTAMRAYDQLKALCGQLGGALVDRPRDDWSWMYMGTFEEEFEIYYRSLRRSLHSNHGPVRIFITTAETMCQLLFEKKMEFEAFGYLRRVYVDDVGLQIPMLPPDAPVEDARERLRNPLACELLLGTLHQLPGPHIRSVLQLGLVSADVGTPLKDHLKALCLKLERHVIVLSSVRVPSTIHCLFSFHLPHDDVYEYLRTLVWNARETIPGRALIYVRYEDDLLHVRLKLRRLGMDVKLFSEVYYNGEFRDCWKFLLLRESEAFGIHLPLVSHVFITFCPRTACSFQHMCGRTGRLGNVGWVYTIADKREAKFLREVATQLEVEFCNHVVDVNLEQVSYTDVDRQTKEFELYGLDPQYAVKQHYIVQTENPDMAYRSREFFSKPVKKQFLMEDYTPTPVLYRRFVNARKLATDLNRDPSLVLNLQKQGLLDSRLRPTKRIKHLLDRKSRKYHAPVYSGSWRR</sequence>
<comment type="catalytic activity">
    <reaction evidence="5">
        <text>ATP + H2O = ADP + phosphate + H(+)</text>
        <dbReference type="Rhea" id="RHEA:13065"/>
        <dbReference type="ChEBI" id="CHEBI:15377"/>
        <dbReference type="ChEBI" id="CHEBI:15378"/>
        <dbReference type="ChEBI" id="CHEBI:30616"/>
        <dbReference type="ChEBI" id="CHEBI:43474"/>
        <dbReference type="ChEBI" id="CHEBI:456216"/>
        <dbReference type="EC" id="3.6.4.13"/>
    </reaction>
</comment>
<evidence type="ECO:0000256" key="4">
    <source>
        <dbReference type="ARBA" id="ARBA00022884"/>
    </source>
</evidence>